<proteinExistence type="predicted"/>
<name>A0ABV5F0N0_9FLAO</name>
<gene>
    <name evidence="2" type="ORF">ACFFVB_07780</name>
</gene>
<evidence type="ECO:0000313" key="2">
    <source>
        <dbReference type="EMBL" id="MFB9052979.1"/>
    </source>
</evidence>
<dbReference type="RefSeq" id="WP_382382147.1">
    <property type="nucleotide sequence ID" value="NZ_JBHMEZ010000003.1"/>
</dbReference>
<keyword evidence="3" id="KW-1185">Reference proteome</keyword>
<feature type="domain" description="DUF4369" evidence="1">
    <location>
        <begin position="24"/>
        <end position="121"/>
    </location>
</feature>
<dbReference type="InterPro" id="IPR025380">
    <property type="entry name" value="DUF4369"/>
</dbReference>
<comment type="caution">
    <text evidence="2">The sequence shown here is derived from an EMBL/GenBank/DDBJ whole genome shotgun (WGS) entry which is preliminary data.</text>
</comment>
<reference evidence="2 3" key="1">
    <citation type="submission" date="2024-09" db="EMBL/GenBank/DDBJ databases">
        <authorList>
            <person name="Sun Q."/>
            <person name="Mori K."/>
        </authorList>
    </citation>
    <scope>NUCLEOTIDE SEQUENCE [LARGE SCALE GENOMIC DNA]</scope>
    <source>
        <strain evidence="2 3">CECT 8286</strain>
    </source>
</reference>
<protein>
    <submittedName>
        <fullName evidence="2">DUF4369 domain-containing protein</fullName>
    </submittedName>
</protein>
<dbReference type="PROSITE" id="PS51257">
    <property type="entry name" value="PROKAR_LIPOPROTEIN"/>
    <property type="match status" value="1"/>
</dbReference>
<evidence type="ECO:0000313" key="3">
    <source>
        <dbReference type="Proteomes" id="UP001589605"/>
    </source>
</evidence>
<dbReference type="EMBL" id="JBHMEZ010000003">
    <property type="protein sequence ID" value="MFB9052979.1"/>
    <property type="molecule type" value="Genomic_DNA"/>
</dbReference>
<sequence length="231" mass="26057">MKNLSILLLLLIVVSCGKDQGNLTVNAHVKGLKKGTVYLQKIEDDSLLVSVDSLIINGNEVFELHGQVDSPEIYYLVLNKHDKSYERIPFFAEAGIINIKSTLKNFVVDAKISGSKNQELLEEYNQLNAKINNARLDLVVEKFKATQAQDSIKIDSIIKMDNSFIKRKYLYTVNYAINHKDAEVAPYLALSEIYNANIKWLDTINSSLTPEVKASKYGKQLEAYIADIKKN</sequence>
<accession>A0ABV5F0N0</accession>
<organism evidence="2 3">
    <name type="scientific">Formosa undariae</name>
    <dbReference type="NCBI Taxonomy" id="1325436"/>
    <lineage>
        <taxon>Bacteria</taxon>
        <taxon>Pseudomonadati</taxon>
        <taxon>Bacteroidota</taxon>
        <taxon>Flavobacteriia</taxon>
        <taxon>Flavobacteriales</taxon>
        <taxon>Flavobacteriaceae</taxon>
        <taxon>Formosa</taxon>
    </lineage>
</organism>
<dbReference type="Pfam" id="PF14289">
    <property type="entry name" value="DUF4369"/>
    <property type="match status" value="1"/>
</dbReference>
<dbReference type="Proteomes" id="UP001589605">
    <property type="component" value="Unassembled WGS sequence"/>
</dbReference>
<evidence type="ECO:0000259" key="1">
    <source>
        <dbReference type="Pfam" id="PF14289"/>
    </source>
</evidence>